<evidence type="ECO:0000313" key="8">
    <source>
        <dbReference type="EMBL" id="OQX03246.1"/>
    </source>
</evidence>
<feature type="transmembrane region" description="Helical" evidence="6">
    <location>
        <begin position="20"/>
        <end position="39"/>
    </location>
</feature>
<comment type="subcellular location">
    <subcellularLocation>
        <location evidence="1">Endomembrane system</location>
        <topology evidence="1">Multi-pass membrane protein</topology>
    </subcellularLocation>
    <subcellularLocation>
        <location evidence="5">Membrane</location>
        <topology evidence="5">Multi-pass membrane protein</topology>
    </subcellularLocation>
</comment>
<reference evidence="8 9" key="1">
    <citation type="submission" date="2017-01" db="EMBL/GenBank/DDBJ databases">
        <title>Novel large sulfur bacteria in the metagenomes of groundwater-fed chemosynthetic microbial mats in the Lake Huron basin.</title>
        <authorList>
            <person name="Sharrar A.M."/>
            <person name="Flood B.E."/>
            <person name="Bailey J.V."/>
            <person name="Jones D.S."/>
            <person name="Biddanda B."/>
            <person name="Ruberg S.A."/>
            <person name="Marcus D.N."/>
            <person name="Dick G.J."/>
        </authorList>
    </citation>
    <scope>NUCLEOTIDE SEQUENCE [LARGE SCALE GENOMIC DNA]</scope>
    <source>
        <strain evidence="8">A8</strain>
    </source>
</reference>
<feature type="non-terminal residue" evidence="8">
    <location>
        <position position="100"/>
    </location>
</feature>
<proteinExistence type="predicted"/>
<sequence length="100" mass="10758">MLALFAVLGMLIMVSANHLLVVYLGLELLALSMYALVAFNRDDGRSSEAAMKYFVLGAVASGLLLYGISILYGLSGKLELTEVLAYVSAQNVLDNIPLLF</sequence>
<protein>
    <submittedName>
        <fullName evidence="8">NADH:ubiquinone oxidoreductase subunit N</fullName>
    </submittedName>
</protein>
<dbReference type="EMBL" id="MTEJ01000421">
    <property type="protein sequence ID" value="OQX03246.1"/>
    <property type="molecule type" value="Genomic_DNA"/>
</dbReference>
<evidence type="ECO:0000256" key="3">
    <source>
        <dbReference type="ARBA" id="ARBA00022989"/>
    </source>
</evidence>
<dbReference type="GO" id="GO:0016020">
    <property type="term" value="C:membrane"/>
    <property type="evidence" value="ECO:0007669"/>
    <property type="project" value="UniProtKB-SubCell"/>
</dbReference>
<dbReference type="Proteomes" id="UP000192491">
    <property type="component" value="Unassembled WGS sequence"/>
</dbReference>
<evidence type="ECO:0000256" key="4">
    <source>
        <dbReference type="ARBA" id="ARBA00023136"/>
    </source>
</evidence>
<feature type="domain" description="NADH:quinone oxidoreductase/Mrp antiporter transmembrane" evidence="7">
    <location>
        <begin position="16"/>
        <end position="91"/>
    </location>
</feature>
<accession>A0A1Y1QE07</accession>
<keyword evidence="3 6" id="KW-1133">Transmembrane helix</keyword>
<evidence type="ECO:0000313" key="9">
    <source>
        <dbReference type="Proteomes" id="UP000192491"/>
    </source>
</evidence>
<evidence type="ECO:0000256" key="5">
    <source>
        <dbReference type="RuleBase" id="RU000320"/>
    </source>
</evidence>
<evidence type="ECO:0000256" key="1">
    <source>
        <dbReference type="ARBA" id="ARBA00004127"/>
    </source>
</evidence>
<feature type="transmembrane region" description="Helical" evidence="6">
    <location>
        <begin position="51"/>
        <end position="74"/>
    </location>
</feature>
<gene>
    <name evidence="8" type="ORF">BWK73_40260</name>
</gene>
<keyword evidence="2 5" id="KW-0812">Transmembrane</keyword>
<organism evidence="8 9">
    <name type="scientific">Thiothrix lacustris</name>
    <dbReference type="NCBI Taxonomy" id="525917"/>
    <lineage>
        <taxon>Bacteria</taxon>
        <taxon>Pseudomonadati</taxon>
        <taxon>Pseudomonadota</taxon>
        <taxon>Gammaproteobacteria</taxon>
        <taxon>Thiotrichales</taxon>
        <taxon>Thiotrichaceae</taxon>
        <taxon>Thiothrix</taxon>
    </lineage>
</organism>
<comment type="caution">
    <text evidence="8">The sequence shown here is derived from an EMBL/GenBank/DDBJ whole genome shotgun (WGS) entry which is preliminary data.</text>
</comment>
<keyword evidence="4 6" id="KW-0472">Membrane</keyword>
<dbReference type="Pfam" id="PF00361">
    <property type="entry name" value="Proton_antipo_M"/>
    <property type="match status" value="1"/>
</dbReference>
<name>A0A1Y1QE07_9GAMM</name>
<dbReference type="GO" id="GO:0012505">
    <property type="term" value="C:endomembrane system"/>
    <property type="evidence" value="ECO:0007669"/>
    <property type="project" value="UniProtKB-SubCell"/>
</dbReference>
<dbReference type="AlphaFoldDB" id="A0A1Y1QE07"/>
<keyword evidence="8" id="KW-0830">Ubiquinone</keyword>
<evidence type="ECO:0000256" key="6">
    <source>
        <dbReference type="SAM" id="Phobius"/>
    </source>
</evidence>
<evidence type="ECO:0000259" key="7">
    <source>
        <dbReference type="Pfam" id="PF00361"/>
    </source>
</evidence>
<evidence type="ECO:0000256" key="2">
    <source>
        <dbReference type="ARBA" id="ARBA00022692"/>
    </source>
</evidence>
<dbReference type="InterPro" id="IPR001750">
    <property type="entry name" value="ND/Mrp_TM"/>
</dbReference>
<dbReference type="PANTHER" id="PTHR22773">
    <property type="entry name" value="NADH DEHYDROGENASE"/>
    <property type="match status" value="1"/>
</dbReference>